<dbReference type="AlphaFoldDB" id="A0A085LKU1"/>
<dbReference type="EMBL" id="KL363457">
    <property type="protein sequence ID" value="KFD45587.1"/>
    <property type="molecule type" value="Genomic_DNA"/>
</dbReference>
<sequence>MPLHRRQRGARRRDENPQQHGRLQPAALTAARSTLPQPLRPRRNRYRSLLAGEQARTSRDDADRLSHAVVRLQPVVQVVITESSGAGRPQPARPALRI</sequence>
<gene>
    <name evidence="2" type="ORF">M513_13534</name>
</gene>
<feature type="compositionally biased region" description="Basic and acidic residues" evidence="1">
    <location>
        <begin position="56"/>
        <end position="65"/>
    </location>
</feature>
<evidence type="ECO:0000313" key="2">
    <source>
        <dbReference type="EMBL" id="KFD45587.1"/>
    </source>
</evidence>
<evidence type="ECO:0000256" key="1">
    <source>
        <dbReference type="SAM" id="MobiDB-lite"/>
    </source>
</evidence>
<organism evidence="2 3">
    <name type="scientific">Trichuris suis</name>
    <name type="common">pig whipworm</name>
    <dbReference type="NCBI Taxonomy" id="68888"/>
    <lineage>
        <taxon>Eukaryota</taxon>
        <taxon>Metazoa</taxon>
        <taxon>Ecdysozoa</taxon>
        <taxon>Nematoda</taxon>
        <taxon>Enoplea</taxon>
        <taxon>Dorylaimia</taxon>
        <taxon>Trichinellida</taxon>
        <taxon>Trichuridae</taxon>
        <taxon>Trichuris</taxon>
    </lineage>
</organism>
<reference evidence="2 3" key="1">
    <citation type="journal article" date="2014" name="Nat. Genet.">
        <title>Genome and transcriptome of the porcine whipworm Trichuris suis.</title>
        <authorList>
            <person name="Jex A.R."/>
            <person name="Nejsum P."/>
            <person name="Schwarz E.M."/>
            <person name="Hu L."/>
            <person name="Young N.D."/>
            <person name="Hall R.S."/>
            <person name="Korhonen P.K."/>
            <person name="Liao S."/>
            <person name="Thamsborg S."/>
            <person name="Xia J."/>
            <person name="Xu P."/>
            <person name="Wang S."/>
            <person name="Scheerlinck J.P."/>
            <person name="Hofmann A."/>
            <person name="Sternberg P.W."/>
            <person name="Wang J."/>
            <person name="Gasser R.B."/>
        </authorList>
    </citation>
    <scope>NUCLEOTIDE SEQUENCE [LARGE SCALE GENOMIC DNA]</scope>
    <source>
        <strain evidence="2">DCEP-RM93M</strain>
    </source>
</reference>
<feature type="compositionally biased region" description="Basic residues" evidence="1">
    <location>
        <begin position="1"/>
        <end position="11"/>
    </location>
</feature>
<proteinExistence type="predicted"/>
<feature type="region of interest" description="Disordered" evidence="1">
    <location>
        <begin position="1"/>
        <end position="65"/>
    </location>
</feature>
<dbReference type="Proteomes" id="UP000030764">
    <property type="component" value="Unassembled WGS sequence"/>
</dbReference>
<name>A0A085LKU1_9BILA</name>
<accession>A0A085LKU1</accession>
<evidence type="ECO:0000313" key="3">
    <source>
        <dbReference type="Proteomes" id="UP000030764"/>
    </source>
</evidence>
<protein>
    <submittedName>
        <fullName evidence="2">Uncharacterized protein</fullName>
    </submittedName>
</protein>
<keyword evidence="3" id="KW-1185">Reference proteome</keyword>